<evidence type="ECO:0000313" key="2">
    <source>
        <dbReference type="EMBL" id="SPQ17725.1"/>
    </source>
</evidence>
<dbReference type="Pfam" id="PF00300">
    <property type="entry name" value="His_Phos_1"/>
    <property type="match status" value="1"/>
</dbReference>
<protein>
    <submittedName>
        <fullName evidence="2">5d31745b-ca58-45f1-b8ac-2727f760b23d</fullName>
    </submittedName>
</protein>
<keyword evidence="1" id="KW-0732">Signal</keyword>
<gene>
    <name evidence="2" type="ORF">TT172_LOCUS144</name>
</gene>
<dbReference type="Gene3D" id="3.40.50.1240">
    <property type="entry name" value="Phosphoglycerate mutase-like"/>
    <property type="match status" value="1"/>
</dbReference>
<accession>A0A3S4BEC4</accession>
<dbReference type="PANTHER" id="PTHR48100:SF32">
    <property type="entry name" value="ANCHORED PROTEIN, PUTATIVE (AFU_ORTHOLOGUE AFUA_1G10590)-RELATED"/>
    <property type="match status" value="1"/>
</dbReference>
<reference evidence="2 3" key="1">
    <citation type="submission" date="2018-04" db="EMBL/GenBank/DDBJ databases">
        <authorList>
            <person name="Huttner S."/>
            <person name="Dainat J."/>
        </authorList>
    </citation>
    <scope>NUCLEOTIDE SEQUENCE [LARGE SCALE GENOMIC DNA]</scope>
</reference>
<feature type="chain" id="PRO_5018539955" evidence="1">
    <location>
        <begin position="25"/>
        <end position="365"/>
    </location>
</feature>
<dbReference type="InterPro" id="IPR050275">
    <property type="entry name" value="PGM_Phosphatase"/>
</dbReference>
<dbReference type="InterPro" id="IPR029033">
    <property type="entry name" value="His_PPase_superfam"/>
</dbReference>
<dbReference type="SMART" id="SM00855">
    <property type="entry name" value="PGAM"/>
    <property type="match status" value="1"/>
</dbReference>
<dbReference type="SUPFAM" id="SSF53254">
    <property type="entry name" value="Phosphoglycerate mutase-like"/>
    <property type="match status" value="1"/>
</dbReference>
<evidence type="ECO:0000256" key="1">
    <source>
        <dbReference type="SAM" id="SignalP"/>
    </source>
</evidence>
<dbReference type="AlphaFoldDB" id="A0A3S4BEC4"/>
<dbReference type="CDD" id="cd07040">
    <property type="entry name" value="HP"/>
    <property type="match status" value="1"/>
</dbReference>
<name>A0A3S4BEC4_9PEZI</name>
<dbReference type="GO" id="GO:0005737">
    <property type="term" value="C:cytoplasm"/>
    <property type="evidence" value="ECO:0007669"/>
    <property type="project" value="TreeGrafter"/>
</dbReference>
<dbReference type="Proteomes" id="UP000289323">
    <property type="component" value="Unassembled WGS sequence"/>
</dbReference>
<proteinExistence type="predicted"/>
<dbReference type="PANTHER" id="PTHR48100">
    <property type="entry name" value="BROAD-SPECIFICITY PHOSPHATASE YOR283W-RELATED"/>
    <property type="match status" value="1"/>
</dbReference>
<dbReference type="GO" id="GO:0016791">
    <property type="term" value="F:phosphatase activity"/>
    <property type="evidence" value="ECO:0007669"/>
    <property type="project" value="TreeGrafter"/>
</dbReference>
<sequence>MKTCNLAAALLAVAPAAVAGYTWAQGKSINFTSVPGYFVQDDEATNPTGFDYAAVNFGLINRTYPTDKRLTAAKEKTQWQRFEAFVKDLNSGCHKKANVQYKVLFIGRHGEGWHNAAESFYGTPAWNCYWAELDGNGTAVWADALLTAAGAQQAYKANAYFKDRYETQKMPYFQSYYTSPLSRCTVTANLTFADIHLPAEHPFIPTVKEGFREGISIHTCDRRSNKTYISHMFPTYKFEPGFSETDQLWRATEEETDAALAQRAKAVLDDVFRTDRNTWISITAHSGIAAALLAALNHRPFSLSTGQIIPVLVRAEAVDLRPTPTVQPYQPSATCRAPPVTSNASQGCVCASTTAALPRATTSKP</sequence>
<organism evidence="2 3">
    <name type="scientific">Thermothielavioides terrestris</name>
    <dbReference type="NCBI Taxonomy" id="2587410"/>
    <lineage>
        <taxon>Eukaryota</taxon>
        <taxon>Fungi</taxon>
        <taxon>Dikarya</taxon>
        <taxon>Ascomycota</taxon>
        <taxon>Pezizomycotina</taxon>
        <taxon>Sordariomycetes</taxon>
        <taxon>Sordariomycetidae</taxon>
        <taxon>Sordariales</taxon>
        <taxon>Chaetomiaceae</taxon>
        <taxon>Thermothielavioides</taxon>
    </lineage>
</organism>
<evidence type="ECO:0000313" key="3">
    <source>
        <dbReference type="Proteomes" id="UP000289323"/>
    </source>
</evidence>
<dbReference type="EMBL" id="OUUZ01000001">
    <property type="protein sequence ID" value="SPQ17725.1"/>
    <property type="molecule type" value="Genomic_DNA"/>
</dbReference>
<dbReference type="InterPro" id="IPR013078">
    <property type="entry name" value="His_Pase_superF_clade-1"/>
</dbReference>
<feature type="signal peptide" evidence="1">
    <location>
        <begin position="1"/>
        <end position="24"/>
    </location>
</feature>